<feature type="region of interest" description="Disordered" evidence="1">
    <location>
        <begin position="461"/>
        <end position="532"/>
    </location>
</feature>
<dbReference type="Pfam" id="PF02854">
    <property type="entry name" value="MIF4G"/>
    <property type="match status" value="1"/>
</dbReference>
<dbReference type="Proteomes" id="UP001642540">
    <property type="component" value="Unassembled WGS sequence"/>
</dbReference>
<feature type="compositionally biased region" description="Low complexity" evidence="1">
    <location>
        <begin position="10"/>
        <end position="35"/>
    </location>
</feature>
<protein>
    <recommendedName>
        <fullName evidence="2">MIF4G domain-containing protein</fullName>
    </recommendedName>
</protein>
<dbReference type="InterPro" id="IPR016024">
    <property type="entry name" value="ARM-type_fold"/>
</dbReference>
<dbReference type="PANTHER" id="PTHR23253">
    <property type="entry name" value="EUKARYOTIC TRANSLATION INITIATION FACTOR 4 GAMMA"/>
    <property type="match status" value="1"/>
</dbReference>
<proteinExistence type="predicted"/>
<dbReference type="SUPFAM" id="SSF48371">
    <property type="entry name" value="ARM repeat"/>
    <property type="match status" value="1"/>
</dbReference>
<name>A0ABP1R2R0_9HEXA</name>
<dbReference type="EMBL" id="CAXLJM020000049">
    <property type="protein sequence ID" value="CAL8113000.1"/>
    <property type="molecule type" value="Genomic_DNA"/>
</dbReference>
<dbReference type="SMART" id="SM00543">
    <property type="entry name" value="MIF4G"/>
    <property type="match status" value="1"/>
</dbReference>
<accession>A0ABP1R2R0</accession>
<dbReference type="InterPro" id="IPR003890">
    <property type="entry name" value="MIF4G-like_typ-3"/>
</dbReference>
<feature type="compositionally biased region" description="Pro residues" evidence="1">
    <location>
        <begin position="522"/>
        <end position="532"/>
    </location>
</feature>
<evidence type="ECO:0000313" key="4">
    <source>
        <dbReference type="Proteomes" id="UP001642540"/>
    </source>
</evidence>
<evidence type="ECO:0000259" key="2">
    <source>
        <dbReference type="SMART" id="SM00543"/>
    </source>
</evidence>
<comment type="caution">
    <text evidence="3">The sequence shown here is derived from an EMBL/GenBank/DDBJ whole genome shotgun (WGS) entry which is preliminary data.</text>
</comment>
<keyword evidence="4" id="KW-1185">Reference proteome</keyword>
<feature type="domain" description="MIF4G" evidence="2">
    <location>
        <begin position="191"/>
        <end position="434"/>
    </location>
</feature>
<dbReference type="Gene3D" id="1.25.40.180">
    <property type="match status" value="1"/>
</dbReference>
<sequence length="532" mass="59718">MRITAEEESTTMSSPTSNGNETNESSSSTPSSPSGRINYDRDFLIEIGNQPVTVFKIPEEFMEIAKEGNAGSPTRNFFTPMPAKGVIPVQRGSSRGLGFGGGLGGLGGGGFNGNMMRTQQGKGWALGPMFIPPPPPTSRPPPKVMELAPKQEVKLHEAEKPWKPGRRRGAAVAVESNEEKSEEEIFVEAIVKEARSILNKLTPENFDRLKLKFMELKLENKENRVAAVINVLFEKAIDEPAFSASYAKMVHAMCAASDVTSKIFRKQLLDKCQREFQKSNLEEDKIRDATKAWEDEEDKEKKQQMKLDLDDLKFKSRRRSLGNVRFIGELYKLQMLSAKIMVECVKMLLATPDEDNLECLCKLLATVGQRLDESLAETEARFKNVSLDQRPKFLPEEKCMDKFFDKLDKLSGEKKISSRIRFAIMDIVELRQCKWKPRRDTAGPKTIEEVHRDAYLQEMEEKRQINSLPPTSPEGGPSQRGGRQSPISMQGKKGEWMKISSTKSTRFQVNKKTDQQSKAPILGPPTGGPIRS</sequence>
<evidence type="ECO:0000313" key="3">
    <source>
        <dbReference type="EMBL" id="CAL8113000.1"/>
    </source>
</evidence>
<feature type="region of interest" description="Disordered" evidence="1">
    <location>
        <begin position="1"/>
        <end position="38"/>
    </location>
</feature>
<evidence type="ECO:0000256" key="1">
    <source>
        <dbReference type="SAM" id="MobiDB-lite"/>
    </source>
</evidence>
<feature type="compositionally biased region" description="Polar residues" evidence="1">
    <location>
        <begin position="499"/>
        <end position="510"/>
    </location>
</feature>
<organism evidence="3 4">
    <name type="scientific">Orchesella dallaii</name>
    <dbReference type="NCBI Taxonomy" id="48710"/>
    <lineage>
        <taxon>Eukaryota</taxon>
        <taxon>Metazoa</taxon>
        <taxon>Ecdysozoa</taxon>
        <taxon>Arthropoda</taxon>
        <taxon>Hexapoda</taxon>
        <taxon>Collembola</taxon>
        <taxon>Entomobryomorpha</taxon>
        <taxon>Entomobryoidea</taxon>
        <taxon>Orchesellidae</taxon>
        <taxon>Orchesellinae</taxon>
        <taxon>Orchesella</taxon>
    </lineage>
</organism>
<reference evidence="3 4" key="1">
    <citation type="submission" date="2024-08" db="EMBL/GenBank/DDBJ databases">
        <authorList>
            <person name="Cucini C."/>
            <person name="Frati F."/>
        </authorList>
    </citation>
    <scope>NUCLEOTIDE SEQUENCE [LARGE SCALE GENOMIC DNA]</scope>
</reference>
<dbReference type="PANTHER" id="PTHR23253:SF78">
    <property type="entry name" value="EUKARYOTIC TRANSLATION INITIATION FACTOR 4G1, ISOFORM B-RELATED"/>
    <property type="match status" value="1"/>
</dbReference>
<gene>
    <name evidence="3" type="ORF">ODALV1_LOCUS15875</name>
</gene>